<reference evidence="1" key="1">
    <citation type="journal article" date="2022" name="Int. J. Mol. Sci.">
        <title>Draft Genome of Tanacetum Coccineum: Genomic Comparison of Closely Related Tanacetum-Family Plants.</title>
        <authorList>
            <person name="Yamashiro T."/>
            <person name="Shiraishi A."/>
            <person name="Nakayama K."/>
            <person name="Satake H."/>
        </authorList>
    </citation>
    <scope>NUCLEOTIDE SEQUENCE</scope>
</reference>
<accession>A0ABQ5CCL9</accession>
<gene>
    <name evidence="1" type="ORF">Tco_0894214</name>
</gene>
<dbReference type="Proteomes" id="UP001151760">
    <property type="component" value="Unassembled WGS sequence"/>
</dbReference>
<dbReference type="EMBL" id="BQNB010014122">
    <property type="protein sequence ID" value="GJT24277.1"/>
    <property type="molecule type" value="Genomic_DNA"/>
</dbReference>
<comment type="caution">
    <text evidence="1">The sequence shown here is derived from an EMBL/GenBank/DDBJ whole genome shotgun (WGS) entry which is preliminary data.</text>
</comment>
<keyword evidence="2" id="KW-1185">Reference proteome</keyword>
<sequence length="71" mass="7663">MCATTRSCDSSSALRGISWDCGFWSLPLAGTVKAILAGVEKNSSNTWLKHKIPFFLDGVSKRCGGVRLNES</sequence>
<evidence type="ECO:0000313" key="2">
    <source>
        <dbReference type="Proteomes" id="UP001151760"/>
    </source>
</evidence>
<organism evidence="1 2">
    <name type="scientific">Tanacetum coccineum</name>
    <dbReference type="NCBI Taxonomy" id="301880"/>
    <lineage>
        <taxon>Eukaryota</taxon>
        <taxon>Viridiplantae</taxon>
        <taxon>Streptophyta</taxon>
        <taxon>Embryophyta</taxon>
        <taxon>Tracheophyta</taxon>
        <taxon>Spermatophyta</taxon>
        <taxon>Magnoliopsida</taxon>
        <taxon>eudicotyledons</taxon>
        <taxon>Gunneridae</taxon>
        <taxon>Pentapetalae</taxon>
        <taxon>asterids</taxon>
        <taxon>campanulids</taxon>
        <taxon>Asterales</taxon>
        <taxon>Asteraceae</taxon>
        <taxon>Asteroideae</taxon>
        <taxon>Anthemideae</taxon>
        <taxon>Anthemidinae</taxon>
        <taxon>Tanacetum</taxon>
    </lineage>
</organism>
<name>A0ABQ5CCL9_9ASTR</name>
<protein>
    <submittedName>
        <fullName evidence="1">Uncharacterized protein</fullName>
    </submittedName>
</protein>
<proteinExistence type="predicted"/>
<evidence type="ECO:0000313" key="1">
    <source>
        <dbReference type="EMBL" id="GJT24277.1"/>
    </source>
</evidence>
<reference evidence="1" key="2">
    <citation type="submission" date="2022-01" db="EMBL/GenBank/DDBJ databases">
        <authorList>
            <person name="Yamashiro T."/>
            <person name="Shiraishi A."/>
            <person name="Satake H."/>
            <person name="Nakayama K."/>
        </authorList>
    </citation>
    <scope>NUCLEOTIDE SEQUENCE</scope>
</reference>